<dbReference type="SUPFAM" id="SSF56672">
    <property type="entry name" value="DNA/RNA polymerases"/>
    <property type="match status" value="1"/>
</dbReference>
<sequence>MNVTETGIKGSQLQIEGSTQKDSAEHNGYAGVHSSVRITENNNTNANESKNGLLEQIVSRENLNQAFKKVKANKGSHGIDGMKVEELLQHLKENGEALKQSILDGKYRPSPVRRVEIPKENGKKRNLGIPKVSSY</sequence>
<organism evidence="2 3">
    <name type="scientific">Paenibacillus alginolyticus</name>
    <dbReference type="NCBI Taxonomy" id="59839"/>
    <lineage>
        <taxon>Bacteria</taxon>
        <taxon>Bacillati</taxon>
        <taxon>Bacillota</taxon>
        <taxon>Bacilli</taxon>
        <taxon>Bacillales</taxon>
        <taxon>Paenibacillaceae</taxon>
        <taxon>Paenibacillus</taxon>
    </lineage>
</organism>
<comment type="caution">
    <text evidence="2">The sequence shown here is derived from an EMBL/GenBank/DDBJ whole genome shotgun (WGS) entry which is preliminary data.</text>
</comment>
<dbReference type="Proteomes" id="UP001527099">
    <property type="component" value="Unassembled WGS sequence"/>
</dbReference>
<evidence type="ECO:0000256" key="1">
    <source>
        <dbReference type="SAM" id="MobiDB-lite"/>
    </source>
</evidence>
<evidence type="ECO:0000313" key="3">
    <source>
        <dbReference type="Proteomes" id="UP001527099"/>
    </source>
</evidence>
<dbReference type="EMBL" id="JAMDMX010000103">
    <property type="protein sequence ID" value="MCY9696511.1"/>
    <property type="molecule type" value="Genomic_DNA"/>
</dbReference>
<keyword evidence="2" id="KW-0695">RNA-directed DNA polymerase</keyword>
<keyword evidence="3" id="KW-1185">Reference proteome</keyword>
<feature type="region of interest" description="Disordered" evidence="1">
    <location>
        <begin position="113"/>
        <end position="135"/>
    </location>
</feature>
<dbReference type="InterPro" id="IPR043502">
    <property type="entry name" value="DNA/RNA_pol_sf"/>
</dbReference>
<name>A0ABT4GJY9_9BACL</name>
<feature type="compositionally biased region" description="Polar residues" evidence="1">
    <location>
        <begin position="1"/>
        <end position="21"/>
    </location>
</feature>
<keyword evidence="2" id="KW-0548">Nucleotidyltransferase</keyword>
<feature type="compositionally biased region" description="Basic and acidic residues" evidence="1">
    <location>
        <begin position="113"/>
        <end position="123"/>
    </location>
</feature>
<proteinExistence type="predicted"/>
<reference evidence="2 3" key="1">
    <citation type="submission" date="2022-05" db="EMBL/GenBank/DDBJ databases">
        <title>Genome Sequencing of Bee-Associated Microbes.</title>
        <authorList>
            <person name="Dunlap C."/>
        </authorList>
    </citation>
    <scope>NUCLEOTIDE SEQUENCE [LARGE SCALE GENOMIC DNA]</scope>
    <source>
        <strain evidence="2 3">NRRL B-14421</strain>
    </source>
</reference>
<dbReference type="GO" id="GO:0003964">
    <property type="term" value="F:RNA-directed DNA polymerase activity"/>
    <property type="evidence" value="ECO:0007669"/>
    <property type="project" value="UniProtKB-KW"/>
</dbReference>
<gene>
    <name evidence="2" type="ORF">M5X19_26945</name>
</gene>
<feature type="non-terminal residue" evidence="2">
    <location>
        <position position="135"/>
    </location>
</feature>
<protein>
    <submittedName>
        <fullName evidence="2">Group II intron reverse transcriptase/maturase</fullName>
    </submittedName>
</protein>
<evidence type="ECO:0000313" key="2">
    <source>
        <dbReference type="EMBL" id="MCY9696511.1"/>
    </source>
</evidence>
<feature type="region of interest" description="Disordered" evidence="1">
    <location>
        <begin position="1"/>
        <end position="27"/>
    </location>
</feature>
<keyword evidence="2" id="KW-0808">Transferase</keyword>
<accession>A0ABT4GJY9</accession>